<feature type="non-terminal residue" evidence="2">
    <location>
        <position position="1"/>
    </location>
</feature>
<feature type="region of interest" description="Disordered" evidence="1">
    <location>
        <begin position="22"/>
        <end position="43"/>
    </location>
</feature>
<gene>
    <name evidence="2" type="ORF">THAOC_35065</name>
</gene>
<reference evidence="2 3" key="1">
    <citation type="journal article" date="2012" name="Genome Biol.">
        <title>Genome and low-iron response of an oceanic diatom adapted to chronic iron limitation.</title>
        <authorList>
            <person name="Lommer M."/>
            <person name="Specht M."/>
            <person name="Roy A.S."/>
            <person name="Kraemer L."/>
            <person name="Andreson R."/>
            <person name="Gutowska M.A."/>
            <person name="Wolf J."/>
            <person name="Bergner S.V."/>
            <person name="Schilhabel M.B."/>
            <person name="Klostermeier U.C."/>
            <person name="Beiko R.G."/>
            <person name="Rosenstiel P."/>
            <person name="Hippler M."/>
            <person name="Laroche J."/>
        </authorList>
    </citation>
    <scope>NUCLEOTIDE SEQUENCE [LARGE SCALE GENOMIC DNA]</scope>
    <source>
        <strain evidence="2 3">CCMP1005</strain>
    </source>
</reference>
<evidence type="ECO:0000256" key="1">
    <source>
        <dbReference type="SAM" id="MobiDB-lite"/>
    </source>
</evidence>
<keyword evidence="3" id="KW-1185">Reference proteome</keyword>
<dbReference type="EMBL" id="AGNL01047853">
    <property type="protein sequence ID" value="EJK46273.1"/>
    <property type="molecule type" value="Genomic_DNA"/>
</dbReference>
<dbReference type="Proteomes" id="UP000266841">
    <property type="component" value="Unassembled WGS sequence"/>
</dbReference>
<dbReference type="AlphaFoldDB" id="K0R1H2"/>
<feature type="compositionally biased region" description="Basic and acidic residues" evidence="1">
    <location>
        <begin position="22"/>
        <end position="36"/>
    </location>
</feature>
<protein>
    <submittedName>
        <fullName evidence="2">Uncharacterized protein</fullName>
    </submittedName>
</protein>
<sequence length="106" mass="11493">HAVVPWSVPAGSAVAEVRVPLEQDRRVAHEEERAEDGQAEDSPADYGHVVDHCLAFFCAPEAGLLLTILPNLALPLSVSSTALPRTTQGLMFKRYKPLGPPFPRPL</sequence>
<proteinExistence type="predicted"/>
<name>K0R1H2_THAOC</name>
<comment type="caution">
    <text evidence="2">The sequence shown here is derived from an EMBL/GenBank/DDBJ whole genome shotgun (WGS) entry which is preliminary data.</text>
</comment>
<evidence type="ECO:0000313" key="2">
    <source>
        <dbReference type="EMBL" id="EJK46273.1"/>
    </source>
</evidence>
<accession>K0R1H2</accession>
<evidence type="ECO:0000313" key="3">
    <source>
        <dbReference type="Proteomes" id="UP000266841"/>
    </source>
</evidence>
<organism evidence="2 3">
    <name type="scientific">Thalassiosira oceanica</name>
    <name type="common">Marine diatom</name>
    <dbReference type="NCBI Taxonomy" id="159749"/>
    <lineage>
        <taxon>Eukaryota</taxon>
        <taxon>Sar</taxon>
        <taxon>Stramenopiles</taxon>
        <taxon>Ochrophyta</taxon>
        <taxon>Bacillariophyta</taxon>
        <taxon>Coscinodiscophyceae</taxon>
        <taxon>Thalassiosirophycidae</taxon>
        <taxon>Thalassiosirales</taxon>
        <taxon>Thalassiosiraceae</taxon>
        <taxon>Thalassiosira</taxon>
    </lineage>
</organism>